<proteinExistence type="predicted"/>
<dbReference type="AlphaFoldDB" id="A0A915Q0D6"/>
<sequence>MCDAIWIGEEYWTTISNDGSLLGDRTVKDFLTFQAVHLKVPMDKAYVAFWIMYDELGHYETFGHAYLVQNGVCARFADRKQKARTICGGFRVLSRSVNSGDLGFKFVQAGQANIHEAIEYRNRQVAQIVSWTKNEAWYGSACMREAYAEGVNYENTYVKISYIDDPFFYRQNVYILVRCSPDDPKAGKSPYYTYHHTPDENHQLDQVQQSSLKQHQRMLRHKKQKEHKNEEQIGFAQKYYEQSYPLQNDDTHHPLMDDEPDEKWKFYRHLRSL</sequence>
<organism evidence="1 2">
    <name type="scientific">Setaria digitata</name>
    <dbReference type="NCBI Taxonomy" id="48799"/>
    <lineage>
        <taxon>Eukaryota</taxon>
        <taxon>Metazoa</taxon>
        <taxon>Ecdysozoa</taxon>
        <taxon>Nematoda</taxon>
        <taxon>Chromadorea</taxon>
        <taxon>Rhabditida</taxon>
        <taxon>Spirurina</taxon>
        <taxon>Spiruromorpha</taxon>
        <taxon>Filarioidea</taxon>
        <taxon>Setariidae</taxon>
        <taxon>Setaria</taxon>
    </lineage>
</organism>
<evidence type="ECO:0000313" key="1">
    <source>
        <dbReference type="Proteomes" id="UP000887581"/>
    </source>
</evidence>
<dbReference type="Proteomes" id="UP000887581">
    <property type="component" value="Unplaced"/>
</dbReference>
<dbReference type="WBParaSite" id="sdigi.contig685.g9485.t1">
    <property type="protein sequence ID" value="sdigi.contig685.g9485.t1"/>
    <property type="gene ID" value="sdigi.contig685.g9485"/>
</dbReference>
<reference evidence="2" key="1">
    <citation type="submission" date="2022-11" db="UniProtKB">
        <authorList>
            <consortium name="WormBaseParasite"/>
        </authorList>
    </citation>
    <scope>IDENTIFICATION</scope>
</reference>
<keyword evidence="1" id="KW-1185">Reference proteome</keyword>
<name>A0A915Q0D6_9BILA</name>
<evidence type="ECO:0000313" key="2">
    <source>
        <dbReference type="WBParaSite" id="sdigi.contig685.g9485.t1"/>
    </source>
</evidence>
<protein>
    <submittedName>
        <fullName evidence="2">Neprosin domain-containing protein</fullName>
    </submittedName>
</protein>
<accession>A0A915Q0D6</accession>